<feature type="transmembrane region" description="Helical" evidence="9">
    <location>
        <begin position="374"/>
        <end position="393"/>
    </location>
</feature>
<feature type="transmembrane region" description="Helical" evidence="9">
    <location>
        <begin position="115"/>
        <end position="138"/>
    </location>
</feature>
<evidence type="ECO:0000313" key="10">
    <source>
        <dbReference type="EMBL" id="KAK2140981.1"/>
    </source>
</evidence>
<organism evidence="10 11">
    <name type="scientific">Paralvinella palmiformis</name>
    <dbReference type="NCBI Taxonomy" id="53620"/>
    <lineage>
        <taxon>Eukaryota</taxon>
        <taxon>Metazoa</taxon>
        <taxon>Spiralia</taxon>
        <taxon>Lophotrochozoa</taxon>
        <taxon>Annelida</taxon>
        <taxon>Polychaeta</taxon>
        <taxon>Sedentaria</taxon>
        <taxon>Canalipalpata</taxon>
        <taxon>Terebellida</taxon>
        <taxon>Terebelliformia</taxon>
        <taxon>Alvinellidae</taxon>
        <taxon>Paralvinella</taxon>
    </lineage>
</organism>
<dbReference type="GO" id="GO:0032217">
    <property type="term" value="F:riboflavin transmembrane transporter activity"/>
    <property type="evidence" value="ECO:0007669"/>
    <property type="project" value="UniProtKB-UniRule"/>
</dbReference>
<comment type="catalytic activity">
    <reaction evidence="1 9">
        <text>riboflavin(in) = riboflavin(out)</text>
        <dbReference type="Rhea" id="RHEA:35015"/>
        <dbReference type="ChEBI" id="CHEBI:57986"/>
    </reaction>
</comment>
<keyword evidence="5 9" id="KW-1003">Cell membrane</keyword>
<comment type="subcellular location">
    <subcellularLocation>
        <location evidence="2 9">Cell membrane</location>
        <topology evidence="2 9">Multi-pass membrane protein</topology>
    </subcellularLocation>
</comment>
<comment type="function">
    <text evidence="9">Plasma membrane transporter mediating the uptake by cells of the water soluble vitamin B2/riboflavin that plays a key role in biochemical oxidation-reduction reactions of the carbohydrate, lipid, and amino acid metabolism.</text>
</comment>
<keyword evidence="4 9" id="KW-0813">Transport</keyword>
<evidence type="ECO:0000256" key="1">
    <source>
        <dbReference type="ARBA" id="ARBA00000215"/>
    </source>
</evidence>
<comment type="similarity">
    <text evidence="3 9">Belongs to the riboflavin transporter family.</text>
</comment>
<keyword evidence="6 9" id="KW-0812">Transmembrane</keyword>
<feature type="transmembrane region" description="Helical" evidence="9">
    <location>
        <begin position="12"/>
        <end position="29"/>
    </location>
</feature>
<dbReference type="Proteomes" id="UP001208570">
    <property type="component" value="Unassembled WGS sequence"/>
</dbReference>
<dbReference type="PANTHER" id="PTHR12929:SF10">
    <property type="entry name" value="RIBOFLAVIN TRANSPORTER"/>
    <property type="match status" value="1"/>
</dbReference>
<sequence>MSLREYLAQISIPIYILVSTFAWSSWIDINGLFVETPLLVNILPERWKLFSYLGVIIQMANTGPILYTILRKHWPKLIQEWRAIYVIVSIGATACFLLAFFWQETTVINGQPHSTALFVLVGFLALVDCTSSVVYLPYMGYYKPQYMTSYYIGEGLGSMITGLVGLIQGVQSDPECLNVSVIITNITTGENTTDYRIMAEYPQPTFSVQTFFFFLFAMMLISGTSFTLLHFHPFGRKERRKSTFPDVNYDMTEDNDHLNKVHSEIQYESPTNLTNPLDSTSDNETPPIEAVTIHSSTRCLGEISQKITQTQFIYILVLTCWLSTLIYGVLPSTNSYTCLPYGSLAFTLAVRLSAVANPIVCLLSLFIRTKSLNIIGILSLVATGISGWHLYLAAMSPDPPLKGTIAGTGLVIVTQVTNVACIIYVNVSNAAILSEHGGHYSLLWFGGATQIGSCVGAIASFIFVNVLKVFQSEPPCPGMSD</sequence>
<name>A0AAD9MRB8_9ANNE</name>
<dbReference type="InterPro" id="IPR009357">
    <property type="entry name" value="Riboflavin_transptr"/>
</dbReference>
<evidence type="ECO:0000256" key="9">
    <source>
        <dbReference type="RuleBase" id="RU368035"/>
    </source>
</evidence>
<dbReference type="AlphaFoldDB" id="A0AAD9MRB8"/>
<feature type="transmembrane region" description="Helical" evidence="9">
    <location>
        <begin position="439"/>
        <end position="464"/>
    </location>
</feature>
<dbReference type="Pfam" id="PF06237">
    <property type="entry name" value="SLC52_ribofla_tr"/>
    <property type="match status" value="1"/>
</dbReference>
<dbReference type="GO" id="GO:0005886">
    <property type="term" value="C:plasma membrane"/>
    <property type="evidence" value="ECO:0007669"/>
    <property type="project" value="UniProtKB-SubCell"/>
</dbReference>
<protein>
    <recommendedName>
        <fullName evidence="9">Riboflavin transporter</fullName>
    </recommendedName>
</protein>
<feature type="transmembrane region" description="Helical" evidence="9">
    <location>
        <begin position="312"/>
        <end position="330"/>
    </location>
</feature>
<keyword evidence="11" id="KW-1185">Reference proteome</keyword>
<dbReference type="PANTHER" id="PTHR12929">
    <property type="entry name" value="SOLUTE CARRIER FAMILY 52"/>
    <property type="match status" value="1"/>
</dbReference>
<comment type="caution">
    <text evidence="10">The sequence shown here is derived from an EMBL/GenBank/DDBJ whole genome shotgun (WGS) entry which is preliminary data.</text>
</comment>
<feature type="transmembrane region" description="Helical" evidence="9">
    <location>
        <begin position="82"/>
        <end position="103"/>
    </location>
</feature>
<feature type="transmembrane region" description="Helical" evidence="9">
    <location>
        <begin position="49"/>
        <end position="70"/>
    </location>
</feature>
<feature type="transmembrane region" description="Helical" evidence="9">
    <location>
        <begin position="211"/>
        <end position="231"/>
    </location>
</feature>
<keyword evidence="8 9" id="KW-0472">Membrane</keyword>
<reference evidence="10" key="1">
    <citation type="journal article" date="2023" name="Mol. Biol. Evol.">
        <title>Third-Generation Sequencing Reveals the Adaptive Role of the Epigenome in Three Deep-Sea Polychaetes.</title>
        <authorList>
            <person name="Perez M."/>
            <person name="Aroh O."/>
            <person name="Sun Y."/>
            <person name="Lan Y."/>
            <person name="Juniper S.K."/>
            <person name="Young C.R."/>
            <person name="Angers B."/>
            <person name="Qian P.Y."/>
        </authorList>
    </citation>
    <scope>NUCLEOTIDE SEQUENCE</scope>
    <source>
        <strain evidence="10">P08H-3</strain>
    </source>
</reference>
<evidence type="ECO:0000256" key="3">
    <source>
        <dbReference type="ARBA" id="ARBA00006366"/>
    </source>
</evidence>
<gene>
    <name evidence="10" type="ORF">LSH36_1190g00094</name>
</gene>
<evidence type="ECO:0000256" key="6">
    <source>
        <dbReference type="ARBA" id="ARBA00022692"/>
    </source>
</evidence>
<feature type="transmembrane region" description="Helical" evidence="9">
    <location>
        <begin position="342"/>
        <end position="367"/>
    </location>
</feature>
<feature type="transmembrane region" description="Helical" evidence="9">
    <location>
        <begin position="405"/>
        <end position="427"/>
    </location>
</feature>
<evidence type="ECO:0000256" key="5">
    <source>
        <dbReference type="ARBA" id="ARBA00022475"/>
    </source>
</evidence>
<proteinExistence type="inferred from homology"/>
<evidence type="ECO:0000256" key="2">
    <source>
        <dbReference type="ARBA" id="ARBA00004651"/>
    </source>
</evidence>
<feature type="transmembrane region" description="Helical" evidence="9">
    <location>
        <begin position="150"/>
        <end position="170"/>
    </location>
</feature>
<evidence type="ECO:0000256" key="4">
    <source>
        <dbReference type="ARBA" id="ARBA00022448"/>
    </source>
</evidence>
<keyword evidence="7 9" id="KW-1133">Transmembrane helix</keyword>
<evidence type="ECO:0000256" key="8">
    <source>
        <dbReference type="ARBA" id="ARBA00023136"/>
    </source>
</evidence>
<accession>A0AAD9MRB8</accession>
<evidence type="ECO:0000256" key="7">
    <source>
        <dbReference type="ARBA" id="ARBA00022989"/>
    </source>
</evidence>
<evidence type="ECO:0000313" key="11">
    <source>
        <dbReference type="Proteomes" id="UP001208570"/>
    </source>
</evidence>
<dbReference type="EMBL" id="JAODUP010001190">
    <property type="protein sequence ID" value="KAK2140981.1"/>
    <property type="molecule type" value="Genomic_DNA"/>
</dbReference>